<sequence length="78" mass="9755">MERRVIGNENEFRRKRFELIIVLKMMNENNIQYQLSILQYKSWFVRRETQKLYDTVQGIQYGRIADKFNWNWILPQKK</sequence>
<keyword evidence="1" id="KW-0808">Transferase</keyword>
<organism evidence="1">
    <name type="scientific">Hexamita inflata</name>
    <dbReference type="NCBI Taxonomy" id="28002"/>
    <lineage>
        <taxon>Eukaryota</taxon>
        <taxon>Metamonada</taxon>
        <taxon>Diplomonadida</taxon>
        <taxon>Hexamitidae</taxon>
        <taxon>Hexamitinae</taxon>
        <taxon>Hexamita</taxon>
    </lineage>
</organism>
<evidence type="ECO:0000313" key="2">
    <source>
        <dbReference type="EMBL" id="CAL6081860.1"/>
    </source>
</evidence>
<keyword evidence="3" id="KW-1185">Reference proteome</keyword>
<gene>
    <name evidence="1" type="ORF">HINF_LOCUS5561</name>
    <name evidence="2" type="ORF">HINF_LOCUS60652</name>
</gene>
<reference evidence="1" key="1">
    <citation type="submission" date="2023-06" db="EMBL/GenBank/DDBJ databases">
        <authorList>
            <person name="Kurt Z."/>
        </authorList>
    </citation>
    <scope>NUCLEOTIDE SEQUENCE</scope>
</reference>
<reference evidence="2 3" key="2">
    <citation type="submission" date="2024-07" db="EMBL/GenBank/DDBJ databases">
        <authorList>
            <person name="Akdeniz Z."/>
        </authorList>
    </citation>
    <scope>NUCLEOTIDE SEQUENCE [LARGE SCALE GENOMIC DNA]</scope>
</reference>
<name>A0AA86NEP3_9EUKA</name>
<accession>A0AA86NEP3</accession>
<keyword evidence="1" id="KW-0032">Aminotransferase</keyword>
<evidence type="ECO:0000313" key="1">
    <source>
        <dbReference type="EMBL" id="CAI9917916.1"/>
    </source>
</evidence>
<dbReference type="AlphaFoldDB" id="A0AA86NEP3"/>
<dbReference type="EMBL" id="CATOUU010000145">
    <property type="protein sequence ID" value="CAI9917916.1"/>
    <property type="molecule type" value="Genomic_DNA"/>
</dbReference>
<dbReference type="Proteomes" id="UP001642409">
    <property type="component" value="Unassembled WGS sequence"/>
</dbReference>
<dbReference type="GO" id="GO:0008483">
    <property type="term" value="F:transaminase activity"/>
    <property type="evidence" value="ECO:0007669"/>
    <property type="project" value="UniProtKB-KW"/>
</dbReference>
<proteinExistence type="predicted"/>
<comment type="caution">
    <text evidence="1">The sequence shown here is derived from an EMBL/GenBank/DDBJ whole genome shotgun (WGS) entry which is preliminary data.</text>
</comment>
<protein>
    <submittedName>
        <fullName evidence="1">Branched-chain amino acid aminotransferase</fullName>
    </submittedName>
    <submittedName>
        <fullName evidence="2">Branched-chain_amino acid aminotransferase</fullName>
    </submittedName>
</protein>
<evidence type="ECO:0000313" key="3">
    <source>
        <dbReference type="Proteomes" id="UP001642409"/>
    </source>
</evidence>
<dbReference type="EMBL" id="CAXDID020000357">
    <property type="protein sequence ID" value="CAL6081860.1"/>
    <property type="molecule type" value="Genomic_DNA"/>
</dbReference>